<organism evidence="3 4">
    <name type="scientific">Mesorhizobium newzealandense</name>
    <dbReference type="NCBI Taxonomy" id="1300302"/>
    <lineage>
        <taxon>Bacteria</taxon>
        <taxon>Pseudomonadati</taxon>
        <taxon>Pseudomonadota</taxon>
        <taxon>Alphaproteobacteria</taxon>
        <taxon>Hyphomicrobiales</taxon>
        <taxon>Phyllobacteriaceae</taxon>
        <taxon>Mesorhizobium</taxon>
    </lineage>
</organism>
<dbReference type="SMART" id="SM00892">
    <property type="entry name" value="Endonuclease_NS"/>
    <property type="match status" value="1"/>
</dbReference>
<dbReference type="Pfam" id="PF01223">
    <property type="entry name" value="Endonuclease_NS"/>
    <property type="match status" value="1"/>
</dbReference>
<keyword evidence="3" id="KW-0255">Endonuclease</keyword>
<keyword evidence="4" id="KW-1185">Reference proteome</keyword>
<proteinExistence type="predicted"/>
<dbReference type="GO" id="GO:0004519">
    <property type="term" value="F:endonuclease activity"/>
    <property type="evidence" value="ECO:0007669"/>
    <property type="project" value="UniProtKB-KW"/>
</dbReference>
<sequence length="316" mass="35469">MAFDPEYAPRLSQMRVLGGQPSWLSSFSTEAEARRFGPRISSPLTLERRVGYAAEFLGEFVVPWPAVIGMRAADVLPVPGAATSRLDYTHFSVAMSRARRMAIFVGVNIDGKTSVSIERSADKWSLDGRILPGEQIGEDLYLENLLDRGHLVRREDPNWGDEAATANEDTFHFPNCAPQMAGFNQKTWLSLEKYVLDNTRRWAERVTVFSGPVFRDDDRLYRGVLIPTAFWKVIAFLGDDGKPSATAYMIDQKRELGSLEAAFGVFKTYQRSVRQIELLTDIDFGVLSGFDGFSNEELATGTRIEAELRTPNDIRI</sequence>
<keyword evidence="3" id="KW-0540">Nuclease</keyword>
<dbReference type="PANTHER" id="PTHR13966">
    <property type="entry name" value="ENDONUCLEASE RELATED"/>
    <property type="match status" value="1"/>
</dbReference>
<protein>
    <submittedName>
        <fullName evidence="3">DNA/RNA non-specific endonuclease</fullName>
    </submittedName>
</protein>
<feature type="domain" description="ENPP1-3/EXOG-like endonuclease/phosphodiesterase" evidence="1">
    <location>
        <begin position="88"/>
        <end position="289"/>
    </location>
</feature>
<reference evidence="4" key="1">
    <citation type="journal article" date="2019" name="Int. J. Syst. Evol. Microbiol.">
        <title>The Global Catalogue of Microorganisms (GCM) 10K type strain sequencing project: providing services to taxonomists for standard genome sequencing and annotation.</title>
        <authorList>
            <consortium name="The Broad Institute Genomics Platform"/>
            <consortium name="The Broad Institute Genome Sequencing Center for Infectious Disease"/>
            <person name="Wu L."/>
            <person name="Ma J."/>
        </authorList>
    </citation>
    <scope>NUCLEOTIDE SEQUENCE [LARGE SCALE GENOMIC DNA]</scope>
    <source>
        <strain evidence="4">CGMCC 1.16225</strain>
    </source>
</reference>
<keyword evidence="3" id="KW-0378">Hydrolase</keyword>
<evidence type="ECO:0000259" key="1">
    <source>
        <dbReference type="SMART" id="SM00477"/>
    </source>
</evidence>
<evidence type="ECO:0000259" key="2">
    <source>
        <dbReference type="SMART" id="SM00892"/>
    </source>
</evidence>
<dbReference type="CDD" id="cd00091">
    <property type="entry name" value="NUC"/>
    <property type="match status" value="1"/>
</dbReference>
<gene>
    <name evidence="3" type="ORF">ACFSOZ_23520</name>
</gene>
<dbReference type="SMART" id="SM00477">
    <property type="entry name" value="NUC"/>
    <property type="match status" value="1"/>
</dbReference>
<accession>A0ABW4UFV5</accession>
<dbReference type="InterPro" id="IPR040255">
    <property type="entry name" value="Non-specific_endonuclease"/>
</dbReference>
<dbReference type="InterPro" id="IPR020821">
    <property type="entry name" value="ENPP1-3/EXOG-like_nuc-like"/>
</dbReference>
<dbReference type="SUPFAM" id="SSF54060">
    <property type="entry name" value="His-Me finger endonucleases"/>
    <property type="match status" value="1"/>
</dbReference>
<comment type="caution">
    <text evidence="3">The sequence shown here is derived from an EMBL/GenBank/DDBJ whole genome shotgun (WGS) entry which is preliminary data.</text>
</comment>
<dbReference type="RefSeq" id="WP_379101831.1">
    <property type="nucleotide sequence ID" value="NZ_JBHUGZ010000016.1"/>
</dbReference>
<evidence type="ECO:0000313" key="3">
    <source>
        <dbReference type="EMBL" id="MFD1985468.1"/>
    </source>
</evidence>
<dbReference type="Gene3D" id="3.40.570.10">
    <property type="entry name" value="Extracellular Endonuclease, subunit A"/>
    <property type="match status" value="1"/>
</dbReference>
<name>A0ABW4UFV5_9HYPH</name>
<dbReference type="InterPro" id="IPR044929">
    <property type="entry name" value="DNA/RNA_non-sp_Endonuclease_sf"/>
</dbReference>
<dbReference type="InterPro" id="IPR001604">
    <property type="entry name" value="Endo_G_ENPP1-like_dom"/>
</dbReference>
<dbReference type="Proteomes" id="UP001597405">
    <property type="component" value="Unassembled WGS sequence"/>
</dbReference>
<feature type="domain" description="DNA/RNA non-specific endonuclease/pyrophosphatase/phosphodiesterase" evidence="2">
    <location>
        <begin position="87"/>
        <end position="290"/>
    </location>
</feature>
<dbReference type="InterPro" id="IPR044925">
    <property type="entry name" value="His-Me_finger_sf"/>
</dbReference>
<evidence type="ECO:0000313" key="4">
    <source>
        <dbReference type="Proteomes" id="UP001597405"/>
    </source>
</evidence>
<dbReference type="PANTHER" id="PTHR13966:SF5">
    <property type="entry name" value="ENDONUCLEASE G, MITOCHONDRIAL"/>
    <property type="match status" value="1"/>
</dbReference>
<dbReference type="EMBL" id="JBHUGZ010000016">
    <property type="protein sequence ID" value="MFD1985468.1"/>
    <property type="molecule type" value="Genomic_DNA"/>
</dbReference>